<protein>
    <recommendedName>
        <fullName evidence="4">General secretion pathway GspH domain-containing protein</fullName>
    </recommendedName>
</protein>
<evidence type="ECO:0008006" key="4">
    <source>
        <dbReference type="Google" id="ProtNLM"/>
    </source>
</evidence>
<name>A0A2M6WC16_9BACT</name>
<keyword evidence="1" id="KW-0472">Membrane</keyword>
<feature type="transmembrane region" description="Helical" evidence="1">
    <location>
        <begin position="12"/>
        <end position="34"/>
    </location>
</feature>
<proteinExistence type="predicted"/>
<evidence type="ECO:0000313" key="3">
    <source>
        <dbReference type="Proteomes" id="UP000230543"/>
    </source>
</evidence>
<dbReference type="EMBL" id="PFBO01000102">
    <property type="protein sequence ID" value="PIT90317.1"/>
    <property type="molecule type" value="Genomic_DNA"/>
</dbReference>
<dbReference type="Proteomes" id="UP000230543">
    <property type="component" value="Unassembled WGS sequence"/>
</dbReference>
<evidence type="ECO:0000256" key="1">
    <source>
        <dbReference type="SAM" id="Phobius"/>
    </source>
</evidence>
<reference evidence="3" key="1">
    <citation type="submission" date="2017-09" db="EMBL/GenBank/DDBJ databases">
        <title>Depth-based differentiation of microbial function through sediment-hosted aquifers and enrichment of novel symbionts in the deep terrestrial subsurface.</title>
        <authorList>
            <person name="Probst A.J."/>
            <person name="Ladd B."/>
            <person name="Jarett J.K."/>
            <person name="Geller-Mcgrath D.E."/>
            <person name="Sieber C.M.K."/>
            <person name="Emerson J.B."/>
            <person name="Anantharaman K."/>
            <person name="Thomas B.C."/>
            <person name="Malmstrom R."/>
            <person name="Stieglmeier M."/>
            <person name="Klingl A."/>
            <person name="Woyke T."/>
            <person name="Ryan C.M."/>
            <person name="Banfield J.F."/>
        </authorList>
    </citation>
    <scope>NUCLEOTIDE SEQUENCE [LARGE SCALE GENOMIC DNA]</scope>
</reference>
<keyword evidence="1" id="KW-0812">Transmembrane</keyword>
<sequence length="188" mass="20460">MKSLLNNKKGFSIAEIVTVSAIFVIILSLTLASFRRGEHRSEFILIVEEVASSIRKMQIQSLTGIIGEEDEVASGGYGVYFDLTQAGQYILFRTSNDEAYDGADEVVSIVDLPPEVNLSELPDAGGNDLSVVFKPPKPTIYINGQTASQLSEATIDIFLVSDRISDKRGQITVNAITGRITSEFVNNP</sequence>
<organism evidence="2 3">
    <name type="scientific">Candidatus Komeilibacteria bacterium CG10_big_fil_rev_8_21_14_0_10_41_13</name>
    <dbReference type="NCBI Taxonomy" id="1974476"/>
    <lineage>
        <taxon>Bacteria</taxon>
        <taxon>Candidatus Komeiliibacteriota</taxon>
    </lineage>
</organism>
<evidence type="ECO:0000313" key="2">
    <source>
        <dbReference type="EMBL" id="PIT90317.1"/>
    </source>
</evidence>
<comment type="caution">
    <text evidence="2">The sequence shown here is derived from an EMBL/GenBank/DDBJ whole genome shotgun (WGS) entry which is preliminary data.</text>
</comment>
<keyword evidence="1" id="KW-1133">Transmembrane helix</keyword>
<dbReference type="AlphaFoldDB" id="A0A2M6WC16"/>
<gene>
    <name evidence="2" type="ORF">COU22_02855</name>
</gene>
<accession>A0A2M6WC16</accession>